<sequence>MKNFFRKLYVYRFEIVISFLAILFAFSPYIRSDLIIGSDSPFHLARIETLEQNLRYGIFPTKVHVDLCYGYGYGVGFFYPDFFLYIPALLGLLGLSLEVSFKLFAGMLLTGIFGSIFYCIYKLTNDCQAALGAAIVYLFTNQVLGSFYYEFTLGTSLGLIFIPMAICGMHLFLAENQKPYMLGIGFTGLIYSHVLSTALALVVCIIILIFQYKKLFSIPGKLKSLLLTVFAVACLTASFWLPMLEQFFSQKYRVSQPWTFVDDNVLQLVNLIRNDGFGLVLTSITIILGLWMLLYHNYNKNITFFYGLGFIFMLLPLCSHFWKFSRNIFKFLQFPKRLLGPASILMIFAFGLWLSNQKIDTRHKKYFNIFLLLLSLYAGLNYIDGRLGAVEDFGNRTLYLEIAGIGSGEEWLPLETTRDYITTPNLSISDTGISVTGTRAQKFFSFKADSDAKYYDVPFVWYKGYEAITSNGQHLPITKDPATGITRILTDKLSEDTTVTVWYQGTILQTASYIISIVAFLFLIIYISYNYFRNKYRYGI</sequence>
<organism evidence="2 3">
    <name type="scientific">Eisenbergiella tayi</name>
    <dbReference type="NCBI Taxonomy" id="1432052"/>
    <lineage>
        <taxon>Bacteria</taxon>
        <taxon>Bacillati</taxon>
        <taxon>Bacillota</taxon>
        <taxon>Clostridia</taxon>
        <taxon>Lachnospirales</taxon>
        <taxon>Lachnospiraceae</taxon>
        <taxon>Eisenbergiella</taxon>
    </lineage>
</organism>
<dbReference type="RefSeq" id="WP_069432035.1">
    <property type="nucleotide sequence ID" value="NZ_MEHA01000022.1"/>
</dbReference>
<keyword evidence="1" id="KW-0472">Membrane</keyword>
<evidence type="ECO:0000256" key="1">
    <source>
        <dbReference type="SAM" id="Phobius"/>
    </source>
</evidence>
<feature type="transmembrane region" description="Helical" evidence="1">
    <location>
        <begin position="302"/>
        <end position="322"/>
    </location>
</feature>
<proteinExistence type="predicted"/>
<keyword evidence="1" id="KW-0812">Transmembrane</keyword>
<feature type="transmembrane region" description="Helical" evidence="1">
    <location>
        <begin position="222"/>
        <end position="241"/>
    </location>
</feature>
<evidence type="ECO:0008006" key="4">
    <source>
        <dbReference type="Google" id="ProtNLM"/>
    </source>
</evidence>
<feature type="transmembrane region" description="Helical" evidence="1">
    <location>
        <begin position="334"/>
        <end position="354"/>
    </location>
</feature>
<feature type="transmembrane region" description="Helical" evidence="1">
    <location>
        <begin position="129"/>
        <end position="149"/>
    </location>
</feature>
<accession>A0A1E3UBW9</accession>
<evidence type="ECO:0000313" key="3">
    <source>
        <dbReference type="Proteomes" id="UP000094271"/>
    </source>
</evidence>
<protein>
    <recommendedName>
        <fullName evidence="4">Membrane protein 6-pyruvoyl-tetrahydropterin synthase-related domain-containing protein</fullName>
    </recommendedName>
</protein>
<feature type="transmembrane region" description="Helical" evidence="1">
    <location>
        <begin position="180"/>
        <end position="210"/>
    </location>
</feature>
<feature type="transmembrane region" description="Helical" evidence="1">
    <location>
        <begin position="276"/>
        <end position="295"/>
    </location>
</feature>
<name>A0A1E3UBW9_9FIRM</name>
<feature type="transmembrane region" description="Helical" evidence="1">
    <location>
        <begin position="511"/>
        <end position="532"/>
    </location>
</feature>
<feature type="transmembrane region" description="Helical" evidence="1">
    <location>
        <begin position="103"/>
        <end position="123"/>
    </location>
</feature>
<feature type="transmembrane region" description="Helical" evidence="1">
    <location>
        <begin position="77"/>
        <end position="96"/>
    </location>
</feature>
<dbReference type="OrthoDB" id="9784157at2"/>
<feature type="transmembrane region" description="Helical" evidence="1">
    <location>
        <begin position="156"/>
        <end position="174"/>
    </location>
</feature>
<keyword evidence="1" id="KW-1133">Transmembrane helix</keyword>
<feature type="transmembrane region" description="Helical" evidence="1">
    <location>
        <begin position="366"/>
        <end position="383"/>
    </location>
</feature>
<dbReference type="Proteomes" id="UP000094271">
    <property type="component" value="Unassembled WGS sequence"/>
</dbReference>
<dbReference type="EMBL" id="MEHA01000022">
    <property type="protein sequence ID" value="ODR46808.1"/>
    <property type="molecule type" value="Genomic_DNA"/>
</dbReference>
<feature type="transmembrane region" description="Helical" evidence="1">
    <location>
        <begin position="9"/>
        <end position="30"/>
    </location>
</feature>
<dbReference type="AlphaFoldDB" id="A0A1E3UBW9"/>
<reference evidence="2 3" key="1">
    <citation type="submission" date="2016-08" db="EMBL/GenBank/DDBJ databases">
        <authorList>
            <person name="Seilhamer J.J."/>
        </authorList>
    </citation>
    <scope>NUCLEOTIDE SEQUENCE [LARGE SCALE GENOMIC DNA]</scope>
    <source>
        <strain evidence="2 3">NML150140-1</strain>
    </source>
</reference>
<comment type="caution">
    <text evidence="2">The sequence shown here is derived from an EMBL/GenBank/DDBJ whole genome shotgun (WGS) entry which is preliminary data.</text>
</comment>
<gene>
    <name evidence="2" type="ORF">BEI59_23975</name>
</gene>
<evidence type="ECO:0000313" key="2">
    <source>
        <dbReference type="EMBL" id="ODR46808.1"/>
    </source>
</evidence>